<dbReference type="GO" id="GO:0006952">
    <property type="term" value="P:defense response"/>
    <property type="evidence" value="ECO:0007669"/>
    <property type="project" value="UniProtKB-KW"/>
</dbReference>
<dbReference type="InterPro" id="IPR027417">
    <property type="entry name" value="P-loop_NTPase"/>
</dbReference>
<evidence type="ECO:0000256" key="3">
    <source>
        <dbReference type="ARBA" id="ARBA00022821"/>
    </source>
</evidence>
<dbReference type="GO" id="GO:0005524">
    <property type="term" value="F:ATP binding"/>
    <property type="evidence" value="ECO:0007669"/>
    <property type="project" value="UniProtKB-KW"/>
</dbReference>
<dbReference type="InterPro" id="IPR032675">
    <property type="entry name" value="LRR_dom_sf"/>
</dbReference>
<feature type="domain" description="NB-ARC" evidence="7">
    <location>
        <begin position="163"/>
        <end position="288"/>
    </location>
</feature>
<dbReference type="KEGG" id="qsa:O6P43_004275"/>
<dbReference type="Pfam" id="PF23247">
    <property type="entry name" value="LRR_RPS2"/>
    <property type="match status" value="5"/>
</dbReference>
<evidence type="ECO:0000259" key="8">
    <source>
        <dbReference type="Pfam" id="PF23247"/>
    </source>
</evidence>
<feature type="domain" description="Disease resistance protein At4g27190-like leucine-rich repeats" evidence="8">
    <location>
        <begin position="1134"/>
        <end position="1202"/>
    </location>
</feature>
<keyword evidence="4" id="KW-0067">ATP-binding</keyword>
<keyword evidence="10" id="KW-1185">Reference proteome</keyword>
<dbReference type="PRINTS" id="PR00364">
    <property type="entry name" value="DISEASERSIST"/>
</dbReference>
<evidence type="ECO:0000259" key="7">
    <source>
        <dbReference type="Pfam" id="PF00931"/>
    </source>
</evidence>
<dbReference type="InterPro" id="IPR002182">
    <property type="entry name" value="NB-ARC"/>
</dbReference>
<feature type="domain" description="Disease resistance protein At4g27190-like leucine-rich repeats" evidence="8">
    <location>
        <begin position="1481"/>
        <end position="1620"/>
    </location>
</feature>
<dbReference type="SUPFAM" id="SSF52058">
    <property type="entry name" value="L domain-like"/>
    <property type="match status" value="1"/>
</dbReference>
<evidence type="ECO:0000256" key="1">
    <source>
        <dbReference type="ARBA" id="ARBA00008894"/>
    </source>
</evidence>
<dbReference type="Gene3D" id="3.80.10.10">
    <property type="entry name" value="Ribonuclease Inhibitor"/>
    <property type="match status" value="5"/>
</dbReference>
<evidence type="ECO:0000256" key="2">
    <source>
        <dbReference type="ARBA" id="ARBA00022741"/>
    </source>
</evidence>
<dbReference type="InterPro" id="IPR050905">
    <property type="entry name" value="Plant_NBS-LRR"/>
</dbReference>
<comment type="caution">
    <text evidence="9">The sequence shown here is derived from an EMBL/GenBank/DDBJ whole genome shotgun (WGS) entry which is preliminary data.</text>
</comment>
<feature type="coiled-coil region" evidence="5">
    <location>
        <begin position="40"/>
        <end position="88"/>
    </location>
</feature>
<evidence type="ECO:0000256" key="4">
    <source>
        <dbReference type="ARBA" id="ARBA00022840"/>
    </source>
</evidence>
<feature type="domain" description="Disease resistance protein At4g27190-like leucine-rich repeats" evidence="8">
    <location>
        <begin position="909"/>
        <end position="1030"/>
    </location>
</feature>
<proteinExistence type="inferred from homology"/>
<reference evidence="9" key="1">
    <citation type="journal article" date="2023" name="Science">
        <title>Elucidation of the pathway for biosynthesis of saponin adjuvants from the soapbark tree.</title>
        <authorList>
            <person name="Reed J."/>
            <person name="Orme A."/>
            <person name="El-Demerdash A."/>
            <person name="Owen C."/>
            <person name="Martin L.B.B."/>
            <person name="Misra R.C."/>
            <person name="Kikuchi S."/>
            <person name="Rejzek M."/>
            <person name="Martin A.C."/>
            <person name="Harkess A."/>
            <person name="Leebens-Mack J."/>
            <person name="Louveau T."/>
            <person name="Stephenson M.J."/>
            <person name="Osbourn A."/>
        </authorList>
    </citation>
    <scope>NUCLEOTIDE SEQUENCE</scope>
    <source>
        <strain evidence="9">S10</strain>
    </source>
</reference>
<dbReference type="PANTHER" id="PTHR33463">
    <property type="entry name" value="NB-ARC DOMAIN-CONTAINING PROTEIN-RELATED"/>
    <property type="match status" value="1"/>
</dbReference>
<dbReference type="Gene3D" id="3.40.50.300">
    <property type="entry name" value="P-loop containing nucleotide triphosphate hydrolases"/>
    <property type="match status" value="1"/>
</dbReference>
<sequence>MNIVDGIASKVGELFVESVIKQIGYLILYKSNISNLGEEFKKLENMKEGILGNVAEAERNGREIAAHVKLWLEKVDELSKELDGLRQDEANNGKCLGGWCPNLKSRHSLSRRAAKKITPVVEKLNGEGEKFNYTNIISKEAIMSFKSRESIRDKIELIPIVEANHLFEKIVMTVVSQSPDYKNMQGDIAGGIGLTKIDRDNVSTRAGQLLNKLMNMKILIILDDVWSDQLDLKAIGLPSHDQNPRCKILLTSRNKDVCHKMGCEKKDVFEVSVLSKNEAWELFKENAGNSVENPGISTTAKEIADECGGLPLAIVTVSKALGDKEQYEWVNALGQLKNSSVSSFREMQECVYSRIQISYNLLGNDEEAKSCLLLCCLFPEDYNIPIEYPLRYGAGLELFKDVPTLLLARYRVHSLVDKLKRCFLLLDSDRKESIKMPDVVRNVILSIARVKHGYTVCCDKEGKEWQKEDTWDRSNAISIFMEENEKIPNELECPKLELLQLALPKISIQDSFFLGMTQLKVASFLKLQNSSMPSSVQKSLHNLHTLCLDNCPLKDISVIGSTTLKNLGILSVVNSDIEELPKEIVVLSNLKLLDLTGCDKLKRIPCGVLASLSRLEELYVSCKSFRWGEHSVSENNASLNELKSLAPCLRVLEIFIEKAELLPRDLNFEKLEKFWVYIGENASPFLYREGYLAPNSMKLKELNDSDQYKYNYEENLTINQLIEKSEILKLEKLVLKFICKERGLPRLKRLSIKSCDQLEYLVDASDWKGPPCTPLPQLMKLKLLHLHDLKDICWHGHVPDHKLCKCFVNLRIVVIRDCDTLRSLFTLMQATSLAQLESVDIWGCDKIEFIVSVKLSELLKEASPKIGFLNIAILHLRYLPRLIGFIEDANHVRMSDTHEHSPAQMGETTEVLDVLFTSTYFHRFPRLASLVLEECHSVEVLFDFGGAQVVDAQAADQKILFPLLKEIEVGCMNKLKHVWRASTNVSHKIQGFHNLTSLSIWRCDSLRFVLTPSIVKLLTQLETLEIKRCEVMETVVEEDGLVQLNDGHGKNKEAVGIVLLPKLSYFELSDLPILESICPDPYHFRLPELKFFKVLNCPKLKTSSSEIQSIAKKVDVPSYSTTHEHSPAQMGETTEVLDVLFTSTYFHWFPRLASLVLEECHSVEVLFDFGGAQVVDAQAADQKILFPLLKEIEVKGMNKLKHDTSAEVHCHEKEMPKLSPSHTAYGSTSCQLEELEFDGCDYTYDAMFDLAENSDPALPALNCLKKISLRKLPKLICIWKTGSNGTIPQGSIGFNNLTSFIVTECDMLRNLFPSSVAKLLVNLHEIRVSNCKMLEDIVEIRGGQEESLEIEECDIVEETVCKGEIERSSNKIVLPKLRYLDLQNLPSLRGFCLHQDDPYAFDFPSLEILTIWCCNKMELFSYGSVGVPTKFNGISFKYIHDYTAHFLGDLNATVQRIYNGMVPKIESREFYAFGGRVDFKRMEHDQCLLGRFTKCTRLNVGDCEQLSNVVPSNMIQRFQHLEELRIEQCNSLVEVFESQGVVDDATEHQGDATVLYELQVMYLYRLPKLTHIWKINHFRLVGFPNLRKLHIMSCNSLESVLSPSMARSLVQLQVLLVAFCANMGDIVTKEDEKSLEGVPNKTDAKKIVFPKLRVLVLGSLPNLKCFHPGSTYDFEFPSCEDVNIAECPRIETFSCGTVSTPMLKRVRDSLHRYDSYMAVMGDLNSTIQHAYSLKVKGKRREGNQGEVHMGVGVPKSEVVDLDQDRNITTVPPPLAKDQSMQLLTSETSVASASNHETQIPPSSSHGDAEMQPTSTSSSTPTIPSTTPTLLPVHSPSYSFPIQHLNFSQYNNIYPGRSVKIKDISTEKKEEFAKLWSEAETFGFDLGWLAPYYEQAIEIGELNEAKMKEVKELEVNTMVWLTPSYEKVMKVGELAEAKRKEVKEREEKMLSLQERVNNLKQMLEEAEKELTEKDLELAEAKKDLKNRDYD</sequence>
<dbReference type="Gene3D" id="1.10.8.430">
    <property type="entry name" value="Helical domain of apoptotic protease-activating factors"/>
    <property type="match status" value="1"/>
</dbReference>
<gene>
    <name evidence="9" type="ORF">O6P43_004275</name>
</gene>
<evidence type="ECO:0000313" key="10">
    <source>
        <dbReference type="Proteomes" id="UP001163823"/>
    </source>
</evidence>
<feature type="region of interest" description="Disordered" evidence="6">
    <location>
        <begin position="1762"/>
        <end position="1829"/>
    </location>
</feature>
<protein>
    <submittedName>
        <fullName evidence="9">Disease resistance protein</fullName>
    </submittedName>
</protein>
<keyword evidence="2" id="KW-0547">Nucleotide-binding</keyword>
<dbReference type="PANTHER" id="PTHR33463:SF203">
    <property type="entry name" value="AAA+ ATPASE DOMAIN-CONTAINING PROTEIN"/>
    <property type="match status" value="1"/>
</dbReference>
<organism evidence="9 10">
    <name type="scientific">Quillaja saponaria</name>
    <name type="common">Soap bark tree</name>
    <dbReference type="NCBI Taxonomy" id="32244"/>
    <lineage>
        <taxon>Eukaryota</taxon>
        <taxon>Viridiplantae</taxon>
        <taxon>Streptophyta</taxon>
        <taxon>Embryophyta</taxon>
        <taxon>Tracheophyta</taxon>
        <taxon>Spermatophyta</taxon>
        <taxon>Magnoliopsida</taxon>
        <taxon>eudicotyledons</taxon>
        <taxon>Gunneridae</taxon>
        <taxon>Pentapetalae</taxon>
        <taxon>rosids</taxon>
        <taxon>fabids</taxon>
        <taxon>Fabales</taxon>
        <taxon>Quillajaceae</taxon>
        <taxon>Quillaja</taxon>
    </lineage>
</organism>
<dbReference type="InterPro" id="IPR057135">
    <property type="entry name" value="At4g27190-like_LRR"/>
</dbReference>
<feature type="compositionally biased region" description="Low complexity" evidence="6">
    <location>
        <begin position="1812"/>
        <end position="1829"/>
    </location>
</feature>
<dbReference type="SUPFAM" id="SSF52047">
    <property type="entry name" value="RNI-like"/>
    <property type="match status" value="2"/>
</dbReference>
<keyword evidence="5" id="KW-0175">Coiled coil</keyword>
<evidence type="ECO:0000256" key="5">
    <source>
        <dbReference type="SAM" id="Coils"/>
    </source>
</evidence>
<dbReference type="EMBL" id="JARAOO010000003">
    <property type="protein sequence ID" value="KAJ7974159.1"/>
    <property type="molecule type" value="Genomic_DNA"/>
</dbReference>
<feature type="domain" description="Disease resistance protein At4g27190-like leucine-rich repeats" evidence="8">
    <location>
        <begin position="1230"/>
        <end position="1332"/>
    </location>
</feature>
<accession>A0AAD7Q3P5</accession>
<feature type="compositionally biased region" description="Polar residues" evidence="6">
    <location>
        <begin position="1778"/>
        <end position="1805"/>
    </location>
</feature>
<dbReference type="Pfam" id="PF00931">
    <property type="entry name" value="NB-ARC"/>
    <property type="match status" value="1"/>
</dbReference>
<feature type="coiled-coil region" evidence="5">
    <location>
        <begin position="1934"/>
        <end position="1987"/>
    </location>
</feature>
<dbReference type="InterPro" id="IPR042197">
    <property type="entry name" value="Apaf_helical"/>
</dbReference>
<keyword evidence="3" id="KW-0611">Plant defense</keyword>
<name>A0AAD7Q3P5_QUISA</name>
<evidence type="ECO:0000313" key="9">
    <source>
        <dbReference type="EMBL" id="KAJ7974159.1"/>
    </source>
</evidence>
<comment type="similarity">
    <text evidence="1">Belongs to the disease resistance NB-LRR family.</text>
</comment>
<feature type="domain" description="Disease resistance protein At4g27190-like leucine-rich repeats" evidence="8">
    <location>
        <begin position="729"/>
        <end position="845"/>
    </location>
</feature>
<evidence type="ECO:0000256" key="6">
    <source>
        <dbReference type="SAM" id="MobiDB-lite"/>
    </source>
</evidence>
<dbReference type="Proteomes" id="UP001163823">
    <property type="component" value="Chromosome 3"/>
</dbReference>
<dbReference type="SUPFAM" id="SSF52540">
    <property type="entry name" value="P-loop containing nucleoside triphosphate hydrolases"/>
    <property type="match status" value="1"/>
</dbReference>
<dbReference type="GO" id="GO:0043531">
    <property type="term" value="F:ADP binding"/>
    <property type="evidence" value="ECO:0007669"/>
    <property type="project" value="InterPro"/>
</dbReference>